<evidence type="ECO:0000256" key="17">
    <source>
        <dbReference type="ARBA" id="ARBA00057673"/>
    </source>
</evidence>
<feature type="repeat" description="ANK" evidence="22">
    <location>
        <begin position="55"/>
        <end position="87"/>
    </location>
</feature>
<dbReference type="Pfam" id="PF07714">
    <property type="entry name" value="PK_Tyr_Ser-Thr"/>
    <property type="match status" value="1"/>
</dbReference>
<evidence type="ECO:0000256" key="20">
    <source>
        <dbReference type="ARBA" id="ARBA00081075"/>
    </source>
</evidence>
<keyword evidence="27" id="KW-0418">Kinase</keyword>
<dbReference type="PROSITE" id="PS50011">
    <property type="entry name" value="PROTEIN_KINASE_DOM"/>
    <property type="match status" value="1"/>
</dbReference>
<sequence length="1304" mass="145253">MSRAVPLPIPCPVQIGTLRNDSLEAQLHEYVKQGNYVKVKKILKKGICVDAVNSLGQTPLFVAALLGLMKLVDVLVDYGSDPNHRCFDGSTPVHAAAFSGNQWILSKLLDAGGDLRLHDERGQNPQTWALTAGKERSTQIVEFMQSCASHMQAIIQGFSYDLLKKIDSPQRLVYSPPWLGGLVQRNPNGSPKRLLKAGVISAQNIYSFGFGKFYLTGATQIAYLGSLPVIGEKEVIQADDEPTFSFFSGPYMVMTNLVWNGNRVTVKELNLPTHPHCSKLRLADLLIAEQEHSSKLRHPYLLQLMAVCLSQDLKKTRLVYERITIGTLFSVLHERRSQFPVLHMEVIVHLLLQISDALRYLHFRGFIHRSLSSYAIHIISPGEARLTNLEYMMESQDGGVQRDLTQVPLPTQLYNWAAPEVILQKAATVKSDIYSFSMIVQEILTDDIPWSGLNGSVIKEAIVLGNYLEADLRLPKPYYDIVKSGIHVKQKDRTMNLQDIQYILKNDLKDFTGAQRTQPTESPRVQRYRLHPDVNVYLGLTSEHPRETPEMEIKELKEMVGSQPHSPRVHSLFTEGALDPQAPDACLMARETQNQDAPCPAPFMAGEASSPSTDQASLCSFEINEIFSGCLTLEDDIEEPPGAASSFEAGRSNQVDELKSMEELMDKMEREACCFWSEDKSSSEAGTEHSFEDWDWQNGSLSSLSLPEPVREAMSNLNKRSKTEEYYLSKCVLDLTILQKIMQENVDRLRNIEQILDEVEMKQKEQEEQMSLWTASRKFANVYNLPPAVGPPSLSYIPPVLQPLGGQQLDASGNCPTLARFPRTVRDFQGGHLGKRSRKRSGCGWKPFTQVSEVSTGDQSEMSHQLPTLCNPGKQNTDQQFQPTQGAKDSLERSSIQNTSSQGRPRESTAQAKATRLNSALFTLSGHQQGPSVSPSSHQDSTRMSMEPVSSEIYNAESRNKDDGEVHLKWKSISHPSPGQNEQPEHSEAFQASSDALVAIEKSYSTSSPIEEDFEGIQGAFAQLQVSGEEKFQMIKILGKNAEILPRSQFQPIQSTEDEQEETLKESPKELKEKDISLTDIQDLSSISCEPDSSFKEASCKTPKRNHAPTSVSTPLSPGSVSSAASRYKDCLERMTLQLKTGSASCWNSQESIQTLSDEFTSVRERAKRLDSLLTSSETPPSRLTGLKRLSSFTGSGSSRLAKACDTSLPHATQRRSLPKELVEAISQHHIDELPPPSQELLDEIELLKQQQSSSTVSHENTSDAGVTANDQRHLEEQETDSKKEDSGMPWSKEAEDLGEDTER</sequence>
<feature type="compositionally biased region" description="Basic and acidic residues" evidence="24">
    <location>
        <begin position="1271"/>
        <end position="1287"/>
    </location>
</feature>
<proteinExistence type="inferred from homology"/>
<feature type="region of interest" description="Disordered" evidence="24">
    <location>
        <begin position="852"/>
        <end position="949"/>
    </location>
</feature>
<evidence type="ECO:0000256" key="19">
    <source>
        <dbReference type="ARBA" id="ARBA00073130"/>
    </source>
</evidence>
<feature type="domain" description="Protein kinase" evidence="25">
    <location>
        <begin position="199"/>
        <end position="512"/>
    </location>
</feature>
<evidence type="ECO:0000256" key="1">
    <source>
        <dbReference type="ARBA" id="ARBA00004214"/>
    </source>
</evidence>
<evidence type="ECO:0000256" key="18">
    <source>
        <dbReference type="ARBA" id="ARBA00066020"/>
    </source>
</evidence>
<keyword evidence="8" id="KW-0677">Repeat</keyword>
<reference evidence="27" key="1">
    <citation type="submission" date="2025-08" db="UniProtKB">
        <authorList>
            <consortium name="RefSeq"/>
        </authorList>
    </citation>
    <scope>IDENTIFICATION</scope>
    <source>
        <tissue evidence="27">Blood</tissue>
    </source>
</reference>
<evidence type="ECO:0000256" key="24">
    <source>
        <dbReference type="SAM" id="MobiDB-lite"/>
    </source>
</evidence>
<keyword evidence="4" id="KW-0158">Chromosome</keyword>
<comment type="similarity">
    <text evidence="16">Belongs to the protein kinase superfamily.</text>
</comment>
<feature type="compositionally biased region" description="Basic and acidic residues" evidence="24">
    <location>
        <begin position="1062"/>
        <end position="1072"/>
    </location>
</feature>
<dbReference type="GO" id="GO:0030496">
    <property type="term" value="C:midbody"/>
    <property type="evidence" value="ECO:0007669"/>
    <property type="project" value="UniProtKB-SubCell"/>
</dbReference>
<dbReference type="InterPro" id="IPR002110">
    <property type="entry name" value="Ankyrin_rpt"/>
</dbReference>
<evidence type="ECO:0000256" key="14">
    <source>
        <dbReference type="ARBA" id="ARBA00023306"/>
    </source>
</evidence>
<accession>A0A6J3I1P0</accession>
<dbReference type="GO" id="GO:0000776">
    <property type="term" value="C:kinetochore"/>
    <property type="evidence" value="ECO:0007669"/>
    <property type="project" value="UniProtKB-KW"/>
</dbReference>
<feature type="region of interest" description="Disordered" evidence="24">
    <location>
        <begin position="1248"/>
        <end position="1304"/>
    </location>
</feature>
<feature type="region of interest" description="Disordered" evidence="24">
    <location>
        <begin position="1171"/>
        <end position="1216"/>
    </location>
</feature>
<dbReference type="GO" id="GO:0007094">
    <property type="term" value="P:mitotic spindle assembly checkpoint signaling"/>
    <property type="evidence" value="ECO:0007669"/>
    <property type="project" value="InterPro"/>
</dbReference>
<dbReference type="SUPFAM" id="SSF48403">
    <property type="entry name" value="Ankyrin repeat"/>
    <property type="match status" value="1"/>
</dbReference>
<evidence type="ECO:0000256" key="6">
    <source>
        <dbReference type="ARBA" id="ARBA00022553"/>
    </source>
</evidence>
<keyword evidence="10" id="KW-0498">Mitosis</keyword>
<dbReference type="FunFam" id="1.25.40.20:FF:000153">
    <property type="entry name" value="inactive serine/threonine-protein kinase TEX14 isoform X3"/>
    <property type="match status" value="1"/>
</dbReference>
<evidence type="ECO:0000256" key="10">
    <source>
        <dbReference type="ARBA" id="ARBA00022776"/>
    </source>
</evidence>
<dbReference type="FunFam" id="1.10.510.10:FF:000428">
    <property type="entry name" value="inactive serine/threonine-protein kinase TEX14 isoform X1"/>
    <property type="match status" value="1"/>
</dbReference>
<dbReference type="GO" id="GO:0004672">
    <property type="term" value="F:protein kinase activity"/>
    <property type="evidence" value="ECO:0007669"/>
    <property type="project" value="InterPro"/>
</dbReference>
<gene>
    <name evidence="27" type="primary">TEX14</name>
</gene>
<protein>
    <recommendedName>
        <fullName evidence="19">Inactive serine/threonine-protein kinase TEX14</fullName>
    </recommendedName>
    <alternativeName>
        <fullName evidence="21">Testis-expressed sequence 14</fullName>
    </alternativeName>
    <alternativeName>
        <fullName evidence="20">Testis-expressed sequence 14 protein</fullName>
    </alternativeName>
</protein>
<dbReference type="InterPro" id="IPR000719">
    <property type="entry name" value="Prot_kinase_dom"/>
</dbReference>
<keyword evidence="9" id="KW-0547">Nucleotide-binding</keyword>
<evidence type="ECO:0000256" key="4">
    <source>
        <dbReference type="ARBA" id="ARBA00022454"/>
    </source>
</evidence>
<dbReference type="Gene3D" id="1.10.510.10">
    <property type="entry name" value="Transferase(Phosphotransferase) domain 1"/>
    <property type="match status" value="1"/>
</dbReference>
<dbReference type="GO" id="GO:0051301">
    <property type="term" value="P:cell division"/>
    <property type="evidence" value="ECO:0007669"/>
    <property type="project" value="UniProtKB-KW"/>
</dbReference>
<comment type="function">
    <text evidence="17">Required both for the formation of intercellular bridges during meiosis and for kinetochore-microtubule attachment during mitosis. Intercellular bridges are evolutionarily conserved structures that connect differentiating germ cells and are required for spermatogenesis and male fertility. Acts by promoting the conversion of midbodies into intercellular bridges via its interaction with CEP55: interaction with CEP55 inhibits the interaction between CEP55 and PDCD6IP/ALIX and TSG101, blocking cell abscission and leading to transform midbodies into intercellular bridges. Also plays a role during mitosis: recruited to kinetochores by PLK1 during early mitosis and regulates the maturation of the outer kinetochores and microtubule attachment. Has no protein kinase activity in vitro.</text>
</comment>
<organism evidence="26 27">
    <name type="scientific">Sapajus apella</name>
    <name type="common">Brown-capped capuchin</name>
    <name type="synonym">Cebus apella</name>
    <dbReference type="NCBI Taxonomy" id="9515"/>
    <lineage>
        <taxon>Eukaryota</taxon>
        <taxon>Metazoa</taxon>
        <taxon>Chordata</taxon>
        <taxon>Craniata</taxon>
        <taxon>Vertebrata</taxon>
        <taxon>Euteleostomi</taxon>
        <taxon>Mammalia</taxon>
        <taxon>Eutheria</taxon>
        <taxon>Euarchontoglires</taxon>
        <taxon>Primates</taxon>
        <taxon>Haplorrhini</taxon>
        <taxon>Platyrrhini</taxon>
        <taxon>Cebidae</taxon>
        <taxon>Cebinae</taxon>
        <taxon>Sapajus</taxon>
    </lineage>
</organism>
<evidence type="ECO:0000256" key="16">
    <source>
        <dbReference type="ARBA" id="ARBA00038349"/>
    </source>
</evidence>
<evidence type="ECO:0000256" key="11">
    <source>
        <dbReference type="ARBA" id="ARBA00022838"/>
    </source>
</evidence>
<evidence type="ECO:0000256" key="22">
    <source>
        <dbReference type="PROSITE-ProRule" id="PRU00023"/>
    </source>
</evidence>
<keyword evidence="5" id="KW-0963">Cytoplasm</keyword>
<evidence type="ECO:0000259" key="25">
    <source>
        <dbReference type="PROSITE" id="PS50011"/>
    </source>
</evidence>
<evidence type="ECO:0000256" key="15">
    <source>
        <dbReference type="ARBA" id="ARBA00023328"/>
    </source>
</evidence>
<dbReference type="InterPro" id="IPR011009">
    <property type="entry name" value="Kinase-like_dom_sf"/>
</dbReference>
<dbReference type="Gene3D" id="1.25.40.20">
    <property type="entry name" value="Ankyrin repeat-containing domain"/>
    <property type="match status" value="1"/>
</dbReference>
<dbReference type="GO" id="GO:0043063">
    <property type="term" value="P:intercellular bridge organization"/>
    <property type="evidence" value="ECO:0007669"/>
    <property type="project" value="InterPro"/>
</dbReference>
<evidence type="ECO:0000256" key="9">
    <source>
        <dbReference type="ARBA" id="ARBA00022741"/>
    </source>
</evidence>
<dbReference type="RefSeq" id="XP_032136553.1">
    <property type="nucleotide sequence ID" value="XM_032280662.1"/>
</dbReference>
<feature type="region of interest" description="Disordered" evidence="24">
    <location>
        <begin position="1089"/>
        <end position="1121"/>
    </location>
</feature>
<feature type="region of interest" description="Disordered" evidence="24">
    <location>
        <begin position="1048"/>
        <end position="1072"/>
    </location>
</feature>
<feature type="repeat" description="ANK" evidence="22">
    <location>
        <begin position="88"/>
        <end position="120"/>
    </location>
</feature>
<dbReference type="Proteomes" id="UP000504640">
    <property type="component" value="Unplaced"/>
</dbReference>
<keyword evidence="7" id="KW-0132">Cell division</keyword>
<feature type="compositionally biased region" description="Polar residues" evidence="24">
    <location>
        <begin position="1249"/>
        <end position="1265"/>
    </location>
</feature>
<keyword evidence="6" id="KW-0597">Phosphoprotein</keyword>
<dbReference type="GO" id="GO:0051306">
    <property type="term" value="P:mitotic sister chromatid separation"/>
    <property type="evidence" value="ECO:0007669"/>
    <property type="project" value="InterPro"/>
</dbReference>
<keyword evidence="15" id="KW-0137">Centromere</keyword>
<dbReference type="PROSITE" id="PS50297">
    <property type="entry name" value="ANK_REP_REGION"/>
    <property type="match status" value="2"/>
</dbReference>
<evidence type="ECO:0000256" key="8">
    <source>
        <dbReference type="ARBA" id="ARBA00022737"/>
    </source>
</evidence>
<comment type="subunit">
    <text evidence="18">Interacts with KIF23 and RBM44. Interacts with CEP55; inhibiting interaction between CEP55 and PDCD6IP/ALIX and TSG101.</text>
</comment>
<dbReference type="GO" id="GO:0008608">
    <property type="term" value="P:attachment of spindle microtubules to kinetochore"/>
    <property type="evidence" value="ECO:0007669"/>
    <property type="project" value="InterPro"/>
</dbReference>
<keyword evidence="26" id="KW-1185">Reference proteome</keyword>
<dbReference type="InterPro" id="IPR039339">
    <property type="entry name" value="Tex14"/>
</dbReference>
<evidence type="ECO:0000256" key="23">
    <source>
        <dbReference type="SAM" id="Coils"/>
    </source>
</evidence>
<comment type="subcellular location">
    <subcellularLocation>
        <location evidence="3">Chromosome</location>
        <location evidence="3">Centromere</location>
        <location evidence="3">Kinetochore</location>
    </subcellularLocation>
    <subcellularLocation>
        <location evidence="2">Cytoplasm</location>
    </subcellularLocation>
    <subcellularLocation>
        <location evidence="1">Midbody</location>
    </subcellularLocation>
</comment>
<evidence type="ECO:0000256" key="21">
    <source>
        <dbReference type="ARBA" id="ARBA00083992"/>
    </source>
</evidence>
<feature type="compositionally biased region" description="Polar residues" evidence="24">
    <location>
        <begin position="1108"/>
        <end position="1121"/>
    </location>
</feature>
<keyword evidence="13 22" id="KW-0040">ANK repeat</keyword>
<dbReference type="GO" id="GO:0005737">
    <property type="term" value="C:cytoplasm"/>
    <property type="evidence" value="ECO:0007669"/>
    <property type="project" value="UniProtKB-SubCell"/>
</dbReference>
<dbReference type="SMART" id="SM00248">
    <property type="entry name" value="ANK"/>
    <property type="match status" value="3"/>
</dbReference>
<dbReference type="PANTHER" id="PTHR23060">
    <property type="entry name" value="TESTIS EXPRESSED GENE 14"/>
    <property type="match status" value="1"/>
</dbReference>
<keyword evidence="27" id="KW-0808">Transferase</keyword>
<name>A0A6J3I1P0_SAPAP</name>
<dbReference type="GO" id="GO:0007140">
    <property type="term" value="P:male meiotic nuclear division"/>
    <property type="evidence" value="ECO:0007669"/>
    <property type="project" value="InterPro"/>
</dbReference>
<keyword evidence="14" id="KW-0131">Cell cycle</keyword>
<evidence type="ECO:0000313" key="27">
    <source>
        <dbReference type="RefSeq" id="XP_032136553.1"/>
    </source>
</evidence>
<keyword evidence="11" id="KW-0995">Kinetochore</keyword>
<keyword evidence="23" id="KW-0175">Coiled coil</keyword>
<evidence type="ECO:0000256" key="7">
    <source>
        <dbReference type="ARBA" id="ARBA00022618"/>
    </source>
</evidence>
<evidence type="ECO:0000256" key="13">
    <source>
        <dbReference type="ARBA" id="ARBA00023043"/>
    </source>
</evidence>
<evidence type="ECO:0000256" key="12">
    <source>
        <dbReference type="ARBA" id="ARBA00022840"/>
    </source>
</evidence>
<dbReference type="SUPFAM" id="SSF56112">
    <property type="entry name" value="Protein kinase-like (PK-like)"/>
    <property type="match status" value="1"/>
</dbReference>
<dbReference type="InterPro" id="IPR036770">
    <property type="entry name" value="Ankyrin_rpt-contain_sf"/>
</dbReference>
<evidence type="ECO:0000256" key="5">
    <source>
        <dbReference type="ARBA" id="ARBA00022490"/>
    </source>
</evidence>
<evidence type="ECO:0000313" key="26">
    <source>
        <dbReference type="Proteomes" id="UP000504640"/>
    </source>
</evidence>
<dbReference type="PANTHER" id="PTHR23060:SF1">
    <property type="entry name" value="INACTIVE SERINE_THREONINE-PROTEIN KINASE TEX14"/>
    <property type="match status" value="1"/>
</dbReference>
<evidence type="ECO:0000256" key="3">
    <source>
        <dbReference type="ARBA" id="ARBA00004629"/>
    </source>
</evidence>
<feature type="compositionally biased region" description="Polar residues" evidence="24">
    <location>
        <begin position="1173"/>
        <end position="1182"/>
    </location>
</feature>
<dbReference type="InterPro" id="IPR001245">
    <property type="entry name" value="Ser-Thr/Tyr_kinase_cat_dom"/>
</dbReference>
<dbReference type="CTD" id="56155"/>
<dbReference type="GO" id="GO:0005524">
    <property type="term" value="F:ATP binding"/>
    <property type="evidence" value="ECO:0007669"/>
    <property type="project" value="UniProtKB-KW"/>
</dbReference>
<feature type="coiled-coil region" evidence="23">
    <location>
        <begin position="742"/>
        <end position="769"/>
    </location>
</feature>
<feature type="compositionally biased region" description="Polar residues" evidence="24">
    <location>
        <begin position="852"/>
        <end position="944"/>
    </location>
</feature>
<dbReference type="PROSITE" id="PS50088">
    <property type="entry name" value="ANK_REPEAT"/>
    <property type="match status" value="2"/>
</dbReference>
<dbReference type="GeneID" id="116553288"/>
<keyword evidence="12" id="KW-0067">ATP-binding</keyword>
<evidence type="ECO:0000256" key="2">
    <source>
        <dbReference type="ARBA" id="ARBA00004496"/>
    </source>
</evidence>
<dbReference type="Pfam" id="PF12796">
    <property type="entry name" value="Ank_2"/>
    <property type="match status" value="1"/>
</dbReference>
<dbReference type="GO" id="GO:0045171">
    <property type="term" value="C:intercellular bridge"/>
    <property type="evidence" value="ECO:0007669"/>
    <property type="project" value="TreeGrafter"/>
</dbReference>